<proteinExistence type="predicted"/>
<protein>
    <submittedName>
        <fullName evidence="1">HAD family phosphatase</fullName>
    </submittedName>
</protein>
<comment type="caution">
    <text evidence="1">The sequence shown here is derived from an EMBL/GenBank/DDBJ whole genome shotgun (WGS) entry which is preliminary data.</text>
</comment>
<evidence type="ECO:0000313" key="1">
    <source>
        <dbReference type="EMBL" id="MQN01739.1"/>
    </source>
</evidence>
<dbReference type="SFLD" id="SFLDG01135">
    <property type="entry name" value="C1.5.6:_HAD__Beta-PGM__Phospha"/>
    <property type="match status" value="1"/>
</dbReference>
<dbReference type="CDD" id="cd07505">
    <property type="entry name" value="HAD_BPGM-like"/>
    <property type="match status" value="1"/>
</dbReference>
<dbReference type="EMBL" id="VOGC01000006">
    <property type="protein sequence ID" value="MQN01739.1"/>
    <property type="molecule type" value="Genomic_DNA"/>
</dbReference>
<gene>
    <name evidence="1" type="ORF">FRC54_07450</name>
</gene>
<evidence type="ECO:0000313" key="2">
    <source>
        <dbReference type="Proteomes" id="UP000460257"/>
    </source>
</evidence>
<sequence length="226" mass="25104">MDIGDLTLACKWKAVLFDMDGTITDTEKIYNYFWNNCAKALGMYDFTYQDSLDLRSLNHDDSKKLLEERHGQTVDYDKLHKTVGNCVRKYLQENPVPLKPGIMDILNECHRVGIHPVVVTATNLAAATERLKSAGLFEHFDDVISAHEAKRGKPYPDPYLMAAERLSLMPSLCLAVEDSPNGCMSAINAGMDTIMVPDLTEPDAALKKRLFAVAKSLADIIPIISG</sequence>
<reference evidence="1" key="1">
    <citation type="journal article" date="2020" name="Appl. Environ. Microbiol.">
        <title>Medium-Chain Fatty Acid Synthesis by 'Candidatus Weimeria bifida' gen. nov., sp. nov., and 'Candidatus Pseudoramibacter fermentans' sp. nov.</title>
        <authorList>
            <person name="Scarborough M.J."/>
            <person name="Myers K.S."/>
            <person name="Donohue T.J."/>
            <person name="Noguera D.R."/>
        </authorList>
    </citation>
    <scope>NUCLEOTIDE SEQUENCE</scope>
    <source>
        <strain evidence="1">LCO1.1</strain>
    </source>
</reference>
<dbReference type="SFLD" id="SFLDG01129">
    <property type="entry name" value="C1.5:_HAD__Beta-PGM__Phosphata"/>
    <property type="match status" value="1"/>
</dbReference>
<dbReference type="Pfam" id="PF00702">
    <property type="entry name" value="Hydrolase"/>
    <property type="match status" value="1"/>
</dbReference>
<dbReference type="SFLD" id="SFLDS00003">
    <property type="entry name" value="Haloacid_Dehalogenase"/>
    <property type="match status" value="1"/>
</dbReference>
<dbReference type="Gene3D" id="3.40.50.1000">
    <property type="entry name" value="HAD superfamily/HAD-like"/>
    <property type="match status" value="1"/>
</dbReference>
<dbReference type="Gene3D" id="1.10.150.240">
    <property type="entry name" value="Putative phosphatase, domain 2"/>
    <property type="match status" value="1"/>
</dbReference>
<dbReference type="InterPro" id="IPR006439">
    <property type="entry name" value="HAD-SF_hydro_IA"/>
</dbReference>
<dbReference type="NCBIfam" id="TIGR01509">
    <property type="entry name" value="HAD-SF-IA-v3"/>
    <property type="match status" value="1"/>
</dbReference>
<dbReference type="PRINTS" id="PR00413">
    <property type="entry name" value="HADHALOGNASE"/>
</dbReference>
<dbReference type="InterPro" id="IPR023198">
    <property type="entry name" value="PGP-like_dom2"/>
</dbReference>
<dbReference type="PANTHER" id="PTHR18901:SF38">
    <property type="entry name" value="PSEUDOURIDINE-5'-PHOSPHATASE"/>
    <property type="match status" value="1"/>
</dbReference>
<keyword evidence="2" id="KW-1185">Reference proteome</keyword>
<dbReference type="InterPro" id="IPR023214">
    <property type="entry name" value="HAD_sf"/>
</dbReference>
<dbReference type="PANTHER" id="PTHR18901">
    <property type="entry name" value="2-DEOXYGLUCOSE-6-PHOSPHATE PHOSPHATASE 2"/>
    <property type="match status" value="1"/>
</dbReference>
<accession>A0A6N7J1W0</accession>
<dbReference type="Proteomes" id="UP000460257">
    <property type="component" value="Unassembled WGS sequence"/>
</dbReference>
<dbReference type="SUPFAM" id="SSF56784">
    <property type="entry name" value="HAD-like"/>
    <property type="match status" value="1"/>
</dbReference>
<dbReference type="InterPro" id="IPR036412">
    <property type="entry name" value="HAD-like_sf"/>
</dbReference>
<dbReference type="AlphaFoldDB" id="A0A6N7J1W0"/>
<name>A0A6N7J1W0_9FIRM</name>
<organism evidence="1 2">
    <name type="scientific">Candidatus Weimeria bifida</name>
    <dbReference type="NCBI Taxonomy" id="2599074"/>
    <lineage>
        <taxon>Bacteria</taxon>
        <taxon>Bacillati</taxon>
        <taxon>Bacillota</taxon>
        <taxon>Clostridia</taxon>
        <taxon>Lachnospirales</taxon>
        <taxon>Lachnospiraceae</taxon>
        <taxon>Candidatus Weimeria</taxon>
    </lineage>
</organism>